<dbReference type="InterPro" id="IPR050582">
    <property type="entry name" value="HAD-like_SerB"/>
</dbReference>
<dbReference type="RefSeq" id="WP_188041418.1">
    <property type="nucleotide sequence ID" value="NZ_JACVHF010000022.1"/>
</dbReference>
<organism evidence="12 13">
    <name type="scientific">Heliobacterium chlorum</name>
    <dbReference type="NCBI Taxonomy" id="2698"/>
    <lineage>
        <taxon>Bacteria</taxon>
        <taxon>Bacillati</taxon>
        <taxon>Bacillota</taxon>
        <taxon>Clostridia</taxon>
        <taxon>Eubacteriales</taxon>
        <taxon>Heliobacteriaceae</taxon>
        <taxon>Heliobacterium</taxon>
    </lineage>
</organism>
<dbReference type="Gene3D" id="3.40.50.1000">
    <property type="entry name" value="HAD superfamily/HAD-like"/>
    <property type="match status" value="1"/>
</dbReference>
<dbReference type="PANTHER" id="PTHR43344">
    <property type="entry name" value="PHOSPHOSERINE PHOSPHATASE"/>
    <property type="match status" value="1"/>
</dbReference>
<keyword evidence="13" id="KW-1185">Reference proteome</keyword>
<gene>
    <name evidence="12" type="ORF">H1S01_15990</name>
</gene>
<evidence type="ECO:0000256" key="1">
    <source>
        <dbReference type="ARBA" id="ARBA00001946"/>
    </source>
</evidence>
<comment type="catalytic activity">
    <reaction evidence="10">
        <text>O-phospho-L-serine + H2O = L-serine + phosphate</text>
        <dbReference type="Rhea" id="RHEA:21208"/>
        <dbReference type="ChEBI" id="CHEBI:15377"/>
        <dbReference type="ChEBI" id="CHEBI:33384"/>
        <dbReference type="ChEBI" id="CHEBI:43474"/>
        <dbReference type="ChEBI" id="CHEBI:57524"/>
        <dbReference type="EC" id="3.1.3.3"/>
    </reaction>
</comment>
<dbReference type="EC" id="3.1.3.3" evidence="4"/>
<proteinExistence type="inferred from homology"/>
<dbReference type="NCBIfam" id="TIGR01488">
    <property type="entry name" value="HAD-SF-IB"/>
    <property type="match status" value="1"/>
</dbReference>
<comment type="catalytic activity">
    <reaction evidence="11">
        <text>O-phospho-D-serine + H2O = D-serine + phosphate</text>
        <dbReference type="Rhea" id="RHEA:24873"/>
        <dbReference type="ChEBI" id="CHEBI:15377"/>
        <dbReference type="ChEBI" id="CHEBI:35247"/>
        <dbReference type="ChEBI" id="CHEBI:43474"/>
        <dbReference type="ChEBI" id="CHEBI:58680"/>
        <dbReference type="EC" id="3.1.3.3"/>
    </reaction>
</comment>
<comment type="caution">
    <text evidence="12">The sequence shown here is derived from an EMBL/GenBank/DDBJ whole genome shotgun (WGS) entry which is preliminary data.</text>
</comment>
<evidence type="ECO:0000256" key="7">
    <source>
        <dbReference type="ARBA" id="ARBA00022801"/>
    </source>
</evidence>
<comment type="similarity">
    <text evidence="3">Belongs to the HAD-like hydrolase superfamily. SerB family.</text>
</comment>
<evidence type="ECO:0000256" key="9">
    <source>
        <dbReference type="ARBA" id="ARBA00023299"/>
    </source>
</evidence>
<dbReference type="PANTHER" id="PTHR43344:SF2">
    <property type="entry name" value="PHOSPHOSERINE PHOSPHATASE"/>
    <property type="match status" value="1"/>
</dbReference>
<evidence type="ECO:0000256" key="8">
    <source>
        <dbReference type="ARBA" id="ARBA00022842"/>
    </source>
</evidence>
<keyword evidence="5" id="KW-0028">Amino-acid biosynthesis</keyword>
<dbReference type="SUPFAM" id="SSF56784">
    <property type="entry name" value="HAD-like"/>
    <property type="match status" value="1"/>
</dbReference>
<keyword evidence="7" id="KW-0378">Hydrolase</keyword>
<evidence type="ECO:0000256" key="10">
    <source>
        <dbReference type="ARBA" id="ARBA00048138"/>
    </source>
</evidence>
<evidence type="ECO:0000256" key="4">
    <source>
        <dbReference type="ARBA" id="ARBA00012640"/>
    </source>
</evidence>
<accession>A0ABR7T5Q1</accession>
<keyword evidence="8" id="KW-0460">Magnesium</keyword>
<evidence type="ECO:0000256" key="5">
    <source>
        <dbReference type="ARBA" id="ARBA00022605"/>
    </source>
</evidence>
<dbReference type="EMBL" id="JACVHF010000022">
    <property type="protein sequence ID" value="MBC9785986.1"/>
    <property type="molecule type" value="Genomic_DNA"/>
</dbReference>
<comment type="pathway">
    <text evidence="2">Amino-acid biosynthesis; L-serine biosynthesis; L-serine from 3-phospho-D-glycerate: step 3/3.</text>
</comment>
<protein>
    <recommendedName>
        <fullName evidence="4">phosphoserine phosphatase</fullName>
        <ecNumber evidence="4">3.1.3.3</ecNumber>
    </recommendedName>
</protein>
<dbReference type="Proteomes" id="UP000617402">
    <property type="component" value="Unassembled WGS sequence"/>
</dbReference>
<evidence type="ECO:0000256" key="3">
    <source>
        <dbReference type="ARBA" id="ARBA00009184"/>
    </source>
</evidence>
<evidence type="ECO:0000313" key="12">
    <source>
        <dbReference type="EMBL" id="MBC9785986.1"/>
    </source>
</evidence>
<dbReference type="Pfam" id="PF12710">
    <property type="entry name" value="HAD"/>
    <property type="match status" value="1"/>
</dbReference>
<dbReference type="InterPro" id="IPR023214">
    <property type="entry name" value="HAD_sf"/>
</dbReference>
<keyword evidence="6" id="KW-0479">Metal-binding</keyword>
<evidence type="ECO:0000256" key="2">
    <source>
        <dbReference type="ARBA" id="ARBA00005135"/>
    </source>
</evidence>
<evidence type="ECO:0000313" key="13">
    <source>
        <dbReference type="Proteomes" id="UP000617402"/>
    </source>
</evidence>
<name>A0ABR7T5Q1_HELCL</name>
<evidence type="ECO:0000256" key="6">
    <source>
        <dbReference type="ARBA" id="ARBA00022723"/>
    </source>
</evidence>
<comment type="cofactor">
    <cofactor evidence="1">
        <name>Mg(2+)</name>
        <dbReference type="ChEBI" id="CHEBI:18420"/>
    </cofactor>
</comment>
<dbReference type="InterPro" id="IPR036412">
    <property type="entry name" value="HAD-like_sf"/>
</dbReference>
<keyword evidence="9" id="KW-0718">Serine biosynthesis</keyword>
<sequence length="234" mass="26580">MLVFFDVDGTLTEGPNVWEYIYRRLGIWDRVGIPIQERFLHGKITYEEFAQRDAAHFADTPARLLQDWVSQIPVRPQVNEVLQMLQSQGHRIVFLSTGLTLLTDRLAKEFGVFDAVANELEIVEEKASGKVFVHVSADDIHRDKGAWVRHFCKKYRVSTEQTVAVGDSAGDIPMFRQVELPILLAPADSGVDPKAIQKGIPGIVVTETLTETGQEILDFAQPSRYWLGWRRYAR</sequence>
<evidence type="ECO:0000256" key="11">
    <source>
        <dbReference type="ARBA" id="ARBA00048523"/>
    </source>
</evidence>
<reference evidence="12 13" key="1">
    <citation type="submission" date="2020-07" db="EMBL/GenBank/DDBJ databases">
        <title>Draft whole-genome sequence of Heliobacterium chlorum DSM 3682, type strain.</title>
        <authorList>
            <person name="Kyndt J.A."/>
            <person name="Meyer T.E."/>
            <person name="Imhoff J.F."/>
        </authorList>
    </citation>
    <scope>NUCLEOTIDE SEQUENCE [LARGE SCALE GENOMIC DNA]</scope>
    <source>
        <strain evidence="12 13">DSM 3682</strain>
    </source>
</reference>